<accession>E3LW02</accession>
<protein>
    <submittedName>
        <fullName evidence="1">Uncharacterized protein</fullName>
    </submittedName>
</protein>
<evidence type="ECO:0000313" key="1">
    <source>
        <dbReference type="EMBL" id="EFP12643.1"/>
    </source>
</evidence>
<dbReference type="OrthoDB" id="5862411at2759"/>
<dbReference type="eggNOG" id="KOG1075">
    <property type="taxonomic scope" value="Eukaryota"/>
</dbReference>
<dbReference type="InParanoid" id="E3LW02"/>
<keyword evidence="2" id="KW-1185">Reference proteome</keyword>
<dbReference type="AlphaFoldDB" id="E3LW02"/>
<dbReference type="HOGENOM" id="CLU_098068_1_0_1"/>
<dbReference type="Proteomes" id="UP000008281">
    <property type="component" value="Unassembled WGS sequence"/>
</dbReference>
<gene>
    <name evidence="1" type="ORF">CRE_29606</name>
</gene>
<organism evidence="2">
    <name type="scientific">Caenorhabditis remanei</name>
    <name type="common">Caenorhabditis vulgaris</name>
    <dbReference type="NCBI Taxonomy" id="31234"/>
    <lineage>
        <taxon>Eukaryota</taxon>
        <taxon>Metazoa</taxon>
        <taxon>Ecdysozoa</taxon>
        <taxon>Nematoda</taxon>
        <taxon>Chromadorea</taxon>
        <taxon>Rhabditida</taxon>
        <taxon>Rhabditina</taxon>
        <taxon>Rhabditomorpha</taxon>
        <taxon>Rhabditoidea</taxon>
        <taxon>Rhabditidae</taxon>
        <taxon>Peloderinae</taxon>
        <taxon>Caenorhabditis</taxon>
    </lineage>
</organism>
<dbReference type="EMBL" id="DS268416">
    <property type="protein sequence ID" value="EFP12643.1"/>
    <property type="molecule type" value="Genomic_DNA"/>
</dbReference>
<reference evidence="1" key="1">
    <citation type="submission" date="2007-07" db="EMBL/GenBank/DDBJ databases">
        <title>PCAP assembly of the Caenorhabditis remanei genome.</title>
        <authorList>
            <consortium name="The Caenorhabditis remanei Sequencing Consortium"/>
            <person name="Wilson R.K."/>
        </authorList>
    </citation>
    <scope>NUCLEOTIDE SEQUENCE [LARGE SCALE GENOMIC DNA]</scope>
    <source>
        <strain evidence="1">PB4641</strain>
    </source>
</reference>
<proteinExistence type="predicted"/>
<sequence length="202" mass="22953">MAFNRSAPKRKQTFSEDDLPLQFVPYKAYKELYDNFVVLISLVNQLRGAIIDSGQNKLALVVGESTFFSASAYHAFIDTSSKIPRVPAPIAPVATINSLDIAREAAKLLDKATRVVIERMDNPNQESQYLDFFQKLAFTNRLPPPKKAHRHQCSSKFCPLKLQFDSSTDRDNFLLGYHKIHSTDKSLLDIVTKPRVRRDLLL</sequence>
<name>E3LW02_CAERE</name>
<evidence type="ECO:0000313" key="2">
    <source>
        <dbReference type="Proteomes" id="UP000008281"/>
    </source>
</evidence>